<organism evidence="1 2">
    <name type="scientific">Caerostris extrusa</name>
    <name type="common">Bark spider</name>
    <name type="synonym">Caerostris bankana</name>
    <dbReference type="NCBI Taxonomy" id="172846"/>
    <lineage>
        <taxon>Eukaryota</taxon>
        <taxon>Metazoa</taxon>
        <taxon>Ecdysozoa</taxon>
        <taxon>Arthropoda</taxon>
        <taxon>Chelicerata</taxon>
        <taxon>Arachnida</taxon>
        <taxon>Araneae</taxon>
        <taxon>Araneomorphae</taxon>
        <taxon>Entelegynae</taxon>
        <taxon>Araneoidea</taxon>
        <taxon>Araneidae</taxon>
        <taxon>Caerostris</taxon>
    </lineage>
</organism>
<dbReference type="AlphaFoldDB" id="A0AAV4TE53"/>
<sequence length="137" mass="15130">MLEDCTVGVGVEYILEQIPRGGVGWAAHFIPQTMHFHIRAPTSILWDVINSVELFNDMEALCCPLTFISWCGVGIYSGTDSARGGVGGSSFYSSNPCTLPIRGTDSILWDVINSVELFNDMERHYAVHSHSFHGVEH</sequence>
<reference evidence="1 2" key="1">
    <citation type="submission" date="2021-06" db="EMBL/GenBank/DDBJ databases">
        <title>Caerostris extrusa draft genome.</title>
        <authorList>
            <person name="Kono N."/>
            <person name="Arakawa K."/>
        </authorList>
    </citation>
    <scope>NUCLEOTIDE SEQUENCE [LARGE SCALE GENOMIC DNA]</scope>
</reference>
<evidence type="ECO:0000313" key="1">
    <source>
        <dbReference type="EMBL" id="GIY43746.1"/>
    </source>
</evidence>
<dbReference type="Proteomes" id="UP001054945">
    <property type="component" value="Unassembled WGS sequence"/>
</dbReference>
<evidence type="ECO:0000313" key="2">
    <source>
        <dbReference type="Proteomes" id="UP001054945"/>
    </source>
</evidence>
<comment type="caution">
    <text evidence="1">The sequence shown here is derived from an EMBL/GenBank/DDBJ whole genome shotgun (WGS) entry which is preliminary data.</text>
</comment>
<accession>A0AAV4TE53</accession>
<protein>
    <submittedName>
        <fullName evidence="1">Uncharacterized protein</fullName>
    </submittedName>
</protein>
<dbReference type="EMBL" id="BPLR01011022">
    <property type="protein sequence ID" value="GIY43746.1"/>
    <property type="molecule type" value="Genomic_DNA"/>
</dbReference>
<keyword evidence="2" id="KW-1185">Reference proteome</keyword>
<gene>
    <name evidence="1" type="ORF">CEXT_497951</name>
</gene>
<proteinExistence type="predicted"/>
<name>A0AAV4TE53_CAEEX</name>